<evidence type="ECO:0000256" key="2">
    <source>
        <dbReference type="ARBA" id="ARBA00022679"/>
    </source>
</evidence>
<evidence type="ECO:0000313" key="7">
    <source>
        <dbReference type="Proteomes" id="UP001341840"/>
    </source>
</evidence>
<dbReference type="SUPFAM" id="SSF53448">
    <property type="entry name" value="Nucleotide-diphospho-sugar transferases"/>
    <property type="match status" value="1"/>
</dbReference>
<accession>A0ABU6VED9</accession>
<gene>
    <name evidence="6" type="ORF">PIB30_039665</name>
</gene>
<dbReference type="EMBL" id="JASCZI010151245">
    <property type="protein sequence ID" value="MED6171312.1"/>
    <property type="molecule type" value="Genomic_DNA"/>
</dbReference>
<reference evidence="6 7" key="1">
    <citation type="journal article" date="2023" name="Plants (Basel)">
        <title>Bridging the Gap: Combining Genomics and Transcriptomics Approaches to Understand Stylosanthes scabra, an Orphan Legume from the Brazilian Caatinga.</title>
        <authorList>
            <person name="Ferreira-Neto J.R.C."/>
            <person name="da Silva M.D."/>
            <person name="Binneck E."/>
            <person name="de Melo N.F."/>
            <person name="da Silva R.H."/>
            <person name="de Melo A.L.T.M."/>
            <person name="Pandolfi V."/>
            <person name="Bustamante F.O."/>
            <person name="Brasileiro-Vidal A.C."/>
            <person name="Benko-Iseppon A.M."/>
        </authorList>
    </citation>
    <scope>NUCLEOTIDE SEQUENCE [LARGE SCALE GENOMIC DNA]</scope>
    <source>
        <tissue evidence="6">Leaves</tissue>
    </source>
</reference>
<evidence type="ECO:0000256" key="4">
    <source>
        <dbReference type="SAM" id="Phobius"/>
    </source>
</evidence>
<organism evidence="6 7">
    <name type="scientific">Stylosanthes scabra</name>
    <dbReference type="NCBI Taxonomy" id="79078"/>
    <lineage>
        <taxon>Eukaryota</taxon>
        <taxon>Viridiplantae</taxon>
        <taxon>Streptophyta</taxon>
        <taxon>Embryophyta</taxon>
        <taxon>Tracheophyta</taxon>
        <taxon>Spermatophyta</taxon>
        <taxon>Magnoliopsida</taxon>
        <taxon>eudicotyledons</taxon>
        <taxon>Gunneridae</taxon>
        <taxon>Pentapetalae</taxon>
        <taxon>rosids</taxon>
        <taxon>fabids</taxon>
        <taxon>Fabales</taxon>
        <taxon>Fabaceae</taxon>
        <taxon>Papilionoideae</taxon>
        <taxon>50 kb inversion clade</taxon>
        <taxon>dalbergioids sensu lato</taxon>
        <taxon>Dalbergieae</taxon>
        <taxon>Pterocarpus clade</taxon>
        <taxon>Stylosanthes</taxon>
    </lineage>
</organism>
<keyword evidence="4" id="KW-1133">Transmembrane helix</keyword>
<protein>
    <recommendedName>
        <fullName evidence="5">Glycosyl transferase 64 domain-containing protein</fullName>
    </recommendedName>
</protein>
<dbReference type="InterPro" id="IPR015338">
    <property type="entry name" value="GT64_dom"/>
</dbReference>
<comment type="caution">
    <text evidence="6">The sequence shown here is derived from an EMBL/GenBank/DDBJ whole genome shotgun (WGS) entry which is preliminary data.</text>
</comment>
<dbReference type="Pfam" id="PF09258">
    <property type="entry name" value="Glyco_transf_64"/>
    <property type="match status" value="1"/>
</dbReference>
<feature type="domain" description="Glycosyl transferase 64" evidence="5">
    <location>
        <begin position="91"/>
        <end position="341"/>
    </location>
</feature>
<keyword evidence="3" id="KW-1015">Disulfide bond</keyword>
<keyword evidence="4" id="KW-0812">Transmembrane</keyword>
<dbReference type="Proteomes" id="UP001341840">
    <property type="component" value="Unassembled WGS sequence"/>
</dbReference>
<evidence type="ECO:0000256" key="3">
    <source>
        <dbReference type="ARBA" id="ARBA00023157"/>
    </source>
</evidence>
<keyword evidence="4" id="KW-0472">Membrane</keyword>
<proteinExistence type="inferred from homology"/>
<keyword evidence="7" id="KW-1185">Reference proteome</keyword>
<dbReference type="PANTHER" id="PTHR48410">
    <property type="entry name" value="GLYCOSYLINOSITOL PHOSPHORYLCERAMIDE MANNOSYL TRANSFERASE 1"/>
    <property type="match status" value="1"/>
</dbReference>
<evidence type="ECO:0000259" key="5">
    <source>
        <dbReference type="Pfam" id="PF09258"/>
    </source>
</evidence>
<name>A0ABU6VED9_9FABA</name>
<sequence>MSSAHVDIPDGSAAAATDGFYSPAKQKAANRRPNVLTIQRARQTLCAAKVKLIFAALAFSFILFASSKLSSFMGWNPHYPSFVSSPSRGGYTVMINSWKQSSVIRQSVAHYASCRSVEAIHVSWSGSEPPSEKMIARLNEVAVLKSEGAQKTNFIFNIISGDQLASRFKPKSYPNTDAIFSVDDDVIVPCSSLDFAFSVWQTAPLSMVGFVPRTHAVNKEQNNVADYRYEGWWSVWWTGTYSMVLSKAAFFHRKYLDFYAHMSPSIQDYVANERSCEDIAMSLLVANVTGAPPIWVKGKIYEIGASAIASLRGRSRFRNKCLNDLISHYGNMPLVPTNFKAVSAKNEWLW</sequence>
<dbReference type="PANTHER" id="PTHR48410:SF1">
    <property type="entry name" value="GLYCOSYLINOSITOL PHOSPHORYLCERAMIDE MANNOSYL TRANSFERASE 1"/>
    <property type="match status" value="1"/>
</dbReference>
<dbReference type="InterPro" id="IPR053318">
    <property type="entry name" value="GT64"/>
</dbReference>
<feature type="transmembrane region" description="Helical" evidence="4">
    <location>
        <begin position="52"/>
        <end position="75"/>
    </location>
</feature>
<keyword evidence="2" id="KW-0808">Transferase</keyword>
<evidence type="ECO:0000313" key="6">
    <source>
        <dbReference type="EMBL" id="MED6171312.1"/>
    </source>
</evidence>
<comment type="similarity">
    <text evidence="1">Belongs to the glycosyltransferase 64 family.</text>
</comment>
<dbReference type="Gene3D" id="3.90.550.10">
    <property type="entry name" value="Spore Coat Polysaccharide Biosynthesis Protein SpsA, Chain A"/>
    <property type="match status" value="1"/>
</dbReference>
<dbReference type="InterPro" id="IPR029044">
    <property type="entry name" value="Nucleotide-diphossugar_trans"/>
</dbReference>
<evidence type="ECO:0000256" key="1">
    <source>
        <dbReference type="ARBA" id="ARBA00008700"/>
    </source>
</evidence>